<dbReference type="PROSITE" id="PS00211">
    <property type="entry name" value="ABC_TRANSPORTER_1"/>
    <property type="match status" value="1"/>
</dbReference>
<dbReference type="PANTHER" id="PTHR42781:SF4">
    <property type="entry name" value="SPERMIDINE_PUTRESCINE IMPORT ATP-BINDING PROTEIN POTA"/>
    <property type="match status" value="1"/>
</dbReference>
<dbReference type="GO" id="GO:0016887">
    <property type="term" value="F:ATP hydrolysis activity"/>
    <property type="evidence" value="ECO:0007669"/>
    <property type="project" value="InterPro"/>
</dbReference>
<evidence type="ECO:0000256" key="2">
    <source>
        <dbReference type="ARBA" id="ARBA00022741"/>
    </source>
</evidence>
<dbReference type="InterPro" id="IPR003439">
    <property type="entry name" value="ABC_transporter-like_ATP-bd"/>
</dbReference>
<dbReference type="InterPro" id="IPR027417">
    <property type="entry name" value="P-loop_NTPase"/>
</dbReference>
<dbReference type="GO" id="GO:0015418">
    <property type="term" value="F:ABC-type quaternary ammonium compound transporting activity"/>
    <property type="evidence" value="ECO:0007669"/>
    <property type="project" value="UniProtKB-EC"/>
</dbReference>
<reference evidence="6" key="1">
    <citation type="submission" date="2020-10" db="EMBL/GenBank/DDBJ databases">
        <authorList>
            <person name="Gilroy R."/>
        </authorList>
    </citation>
    <scope>NUCLEOTIDE SEQUENCE</scope>
    <source>
        <strain evidence="6">CHK195-11698</strain>
    </source>
</reference>
<dbReference type="InterPro" id="IPR017871">
    <property type="entry name" value="ABC_transporter-like_CS"/>
</dbReference>
<dbReference type="SUPFAM" id="SSF52540">
    <property type="entry name" value="P-loop containing nucleoside triphosphate hydrolases"/>
    <property type="match status" value="1"/>
</dbReference>
<dbReference type="PROSITE" id="PS50893">
    <property type="entry name" value="ABC_TRANSPORTER_2"/>
    <property type="match status" value="1"/>
</dbReference>
<dbReference type="GO" id="GO:0005524">
    <property type="term" value="F:ATP binding"/>
    <property type="evidence" value="ECO:0007669"/>
    <property type="project" value="UniProtKB-KW"/>
</dbReference>
<evidence type="ECO:0000313" key="6">
    <source>
        <dbReference type="EMBL" id="HIU13081.1"/>
    </source>
</evidence>
<protein>
    <recommendedName>
        <fullName evidence="4">ABC-type quaternary amine transporter</fullName>
        <ecNumber evidence="4">7.6.2.9</ecNumber>
    </recommendedName>
</protein>
<evidence type="ECO:0000259" key="5">
    <source>
        <dbReference type="PROSITE" id="PS50893"/>
    </source>
</evidence>
<dbReference type="EC" id="7.6.2.9" evidence="4"/>
<evidence type="ECO:0000256" key="3">
    <source>
        <dbReference type="ARBA" id="ARBA00022840"/>
    </source>
</evidence>
<dbReference type="PANTHER" id="PTHR42781">
    <property type="entry name" value="SPERMIDINE/PUTRESCINE IMPORT ATP-BINDING PROTEIN POTA"/>
    <property type="match status" value="1"/>
</dbReference>
<keyword evidence="2" id="KW-0547">Nucleotide-binding</keyword>
<reference evidence="6" key="2">
    <citation type="journal article" date="2021" name="PeerJ">
        <title>Extensive microbial diversity within the chicken gut microbiome revealed by metagenomics and culture.</title>
        <authorList>
            <person name="Gilroy R."/>
            <person name="Ravi A."/>
            <person name="Getino M."/>
            <person name="Pursley I."/>
            <person name="Horton D.L."/>
            <person name="Alikhan N.F."/>
            <person name="Baker D."/>
            <person name="Gharbi K."/>
            <person name="Hall N."/>
            <person name="Watson M."/>
            <person name="Adriaenssens E.M."/>
            <person name="Foster-Nyarko E."/>
            <person name="Jarju S."/>
            <person name="Secka A."/>
            <person name="Antonio M."/>
            <person name="Oren A."/>
            <person name="Chaudhuri R.R."/>
            <person name="La Ragione R."/>
            <person name="Hildebrand F."/>
            <person name="Pallen M.J."/>
        </authorList>
    </citation>
    <scope>NUCLEOTIDE SEQUENCE</scope>
    <source>
        <strain evidence="6">CHK195-11698</strain>
    </source>
</reference>
<feature type="domain" description="ABC transporter" evidence="5">
    <location>
        <begin position="8"/>
        <end position="238"/>
    </location>
</feature>
<proteinExistence type="predicted"/>
<accession>A0A9D1HMZ1</accession>
<dbReference type="EMBL" id="DVMJ01000022">
    <property type="protein sequence ID" value="HIU13081.1"/>
    <property type="molecule type" value="Genomic_DNA"/>
</dbReference>
<keyword evidence="3 6" id="KW-0067">ATP-binding</keyword>
<comment type="caution">
    <text evidence="6">The sequence shown here is derived from an EMBL/GenBank/DDBJ whole genome shotgun (WGS) entry which is preliminary data.</text>
</comment>
<name>A0A9D1HMZ1_9FIRM</name>
<keyword evidence="1" id="KW-0813">Transport</keyword>
<dbReference type="Proteomes" id="UP000824175">
    <property type="component" value="Unassembled WGS sequence"/>
</dbReference>
<evidence type="ECO:0000256" key="1">
    <source>
        <dbReference type="ARBA" id="ARBA00022448"/>
    </source>
</evidence>
<dbReference type="Gene3D" id="3.40.50.300">
    <property type="entry name" value="P-loop containing nucleotide triphosphate hydrolases"/>
    <property type="match status" value="1"/>
</dbReference>
<dbReference type="InterPro" id="IPR003593">
    <property type="entry name" value="AAA+_ATPase"/>
</dbReference>
<dbReference type="FunFam" id="3.40.50.300:FF:000425">
    <property type="entry name" value="Probable ABC transporter, ATP-binding subunit"/>
    <property type="match status" value="1"/>
</dbReference>
<evidence type="ECO:0000313" key="7">
    <source>
        <dbReference type="Proteomes" id="UP000824175"/>
    </source>
</evidence>
<evidence type="ECO:0000256" key="4">
    <source>
        <dbReference type="ARBA" id="ARBA00066388"/>
    </source>
</evidence>
<dbReference type="InterPro" id="IPR050093">
    <property type="entry name" value="ABC_SmlMolc_Importer"/>
</dbReference>
<gene>
    <name evidence="6" type="ORF">IAD15_03320</name>
</gene>
<dbReference type="Pfam" id="PF00005">
    <property type="entry name" value="ABC_tran"/>
    <property type="match status" value="1"/>
</dbReference>
<dbReference type="SMART" id="SM00382">
    <property type="entry name" value="AAA"/>
    <property type="match status" value="1"/>
</dbReference>
<organism evidence="6 7">
    <name type="scientific">Candidatus Fimiplasma intestinipullorum</name>
    <dbReference type="NCBI Taxonomy" id="2840825"/>
    <lineage>
        <taxon>Bacteria</taxon>
        <taxon>Bacillati</taxon>
        <taxon>Bacillota</taxon>
        <taxon>Clostridia</taxon>
        <taxon>Eubacteriales</taxon>
        <taxon>Candidatus Fimiplasma</taxon>
    </lineage>
</organism>
<dbReference type="AlphaFoldDB" id="A0A9D1HMZ1"/>
<sequence length="259" mass="29593">MEVLNKKVEVKELFKQMDGKTILDHISFDVYEGEFLSVLGPSGCGKTTLLRILIGLDHQNSGEIYLDGREISKMPSSQREMGIVFQNYALFPNMTVLENVEYALKIKQETAKTAREVARKTLVQIGMEDQLNKKPSQLSGGQQQRVAIARTLALNPKVILLDEPISALDVTNREIMKKELKEIQRKFKATMIYITHDQEEAFFLSDRIMVMSEGTIEQIDVPTEIYQHPANQYIQEFVVDHLNQKYASLCKCTGRAYEE</sequence>